<gene>
    <name evidence="2" type="ORF">A2W59_00085</name>
</gene>
<keyword evidence="1" id="KW-0472">Membrane</keyword>
<evidence type="ECO:0000313" key="3">
    <source>
        <dbReference type="Proteomes" id="UP000178646"/>
    </source>
</evidence>
<reference evidence="2 3" key="1">
    <citation type="journal article" date="2016" name="Nat. Commun.">
        <title>Thousands of microbial genomes shed light on interconnected biogeochemical processes in an aquifer system.</title>
        <authorList>
            <person name="Anantharaman K."/>
            <person name="Brown C.T."/>
            <person name="Hug L.A."/>
            <person name="Sharon I."/>
            <person name="Castelle C.J."/>
            <person name="Probst A.J."/>
            <person name="Thomas B.C."/>
            <person name="Singh A."/>
            <person name="Wilkins M.J."/>
            <person name="Karaoz U."/>
            <person name="Brodie E.L."/>
            <person name="Williams K.H."/>
            <person name="Hubbard S.S."/>
            <person name="Banfield J.F."/>
        </authorList>
    </citation>
    <scope>NUCLEOTIDE SEQUENCE [LARGE SCALE GENOMIC DNA]</scope>
</reference>
<organism evidence="2 3">
    <name type="scientific">Candidatus Terrybacteria bacterium RIFCSPHIGHO2_02_41_19</name>
    <dbReference type="NCBI Taxonomy" id="1802364"/>
    <lineage>
        <taxon>Bacteria</taxon>
        <taxon>Candidatus Terryibacteriota</taxon>
    </lineage>
</organism>
<keyword evidence="1" id="KW-0812">Transmembrane</keyword>
<keyword evidence="1" id="KW-1133">Transmembrane helix</keyword>
<proteinExistence type="predicted"/>
<dbReference type="EMBL" id="MHSU01000009">
    <property type="protein sequence ID" value="OHA50801.1"/>
    <property type="molecule type" value="Genomic_DNA"/>
</dbReference>
<evidence type="ECO:0000313" key="2">
    <source>
        <dbReference type="EMBL" id="OHA50801.1"/>
    </source>
</evidence>
<dbReference type="AlphaFoldDB" id="A0A1G2PT72"/>
<dbReference type="Proteomes" id="UP000178646">
    <property type="component" value="Unassembled WGS sequence"/>
</dbReference>
<protein>
    <submittedName>
        <fullName evidence="2">Uncharacterized protein</fullName>
    </submittedName>
</protein>
<feature type="transmembrane region" description="Helical" evidence="1">
    <location>
        <begin position="59"/>
        <end position="78"/>
    </location>
</feature>
<sequence>MSDKKSLFLIFAVFVVLAVAGISAMPMGDDFSHNLPDGSCVSSIAKFLPCSKDGFQADILIDLFLLLAFSFSLFLLIAKPPILTALSRANGRLFEYHSFSHKIKANRWLALFAFA</sequence>
<comment type="caution">
    <text evidence="2">The sequence shown here is derived from an EMBL/GenBank/DDBJ whole genome shotgun (WGS) entry which is preliminary data.</text>
</comment>
<name>A0A1G2PT72_9BACT</name>
<accession>A0A1G2PT72</accession>
<evidence type="ECO:0000256" key="1">
    <source>
        <dbReference type="SAM" id="Phobius"/>
    </source>
</evidence>